<dbReference type="Proteomes" id="UP000320857">
    <property type="component" value="Unassembled WGS sequence"/>
</dbReference>
<organism evidence="4 5">
    <name type="scientific">Streptomyces alkaliterrae</name>
    <dbReference type="NCBI Taxonomy" id="2213162"/>
    <lineage>
        <taxon>Bacteria</taxon>
        <taxon>Bacillati</taxon>
        <taxon>Actinomycetota</taxon>
        <taxon>Actinomycetes</taxon>
        <taxon>Kitasatosporales</taxon>
        <taxon>Streptomycetaceae</taxon>
        <taxon>Streptomyces</taxon>
    </lineage>
</organism>
<reference evidence="2" key="3">
    <citation type="journal article" name="Syst. Appl. Microbiol.">
        <title>Streptomyces alkaliterrae sp. nov., isolated from an alkaline soil, and emended descriptions of Streptomyces alkaliphilus, Streptomyces calidiresistens and Streptomyces durbertensis.</title>
        <authorList>
            <person name="Swiecimska M."/>
            <person name="Golinska P."/>
            <person name="Nouioui I."/>
            <person name="Wypij M."/>
            <person name="Rai M."/>
            <person name="Sangal V."/>
            <person name="Goodfellow M."/>
        </authorList>
    </citation>
    <scope>NUCLEOTIDE SEQUENCE</scope>
    <source>
        <strain evidence="2">OF3</strain>
        <strain evidence="3">OF8</strain>
    </source>
</reference>
<evidence type="ECO:0000313" key="6">
    <source>
        <dbReference type="Proteomes" id="UP000517765"/>
    </source>
</evidence>
<dbReference type="RefSeq" id="WP_143650658.1">
    <property type="nucleotide sequence ID" value="NZ_JABJWZ010000039.1"/>
</dbReference>
<evidence type="ECO:0000313" key="2">
    <source>
        <dbReference type="EMBL" id="MBB1253112.1"/>
    </source>
</evidence>
<dbReference type="Pfam" id="PF01381">
    <property type="entry name" value="HTH_3"/>
    <property type="match status" value="1"/>
</dbReference>
<dbReference type="Gene3D" id="1.10.260.40">
    <property type="entry name" value="lambda repressor-like DNA-binding domains"/>
    <property type="match status" value="1"/>
</dbReference>
<dbReference type="OrthoDB" id="3210663at2"/>
<evidence type="ECO:0000313" key="3">
    <source>
        <dbReference type="EMBL" id="MBB1259092.1"/>
    </source>
</evidence>
<dbReference type="AlphaFoldDB" id="A0A5P0YWJ7"/>
<evidence type="ECO:0000313" key="4">
    <source>
        <dbReference type="EMBL" id="MQS04654.1"/>
    </source>
</evidence>
<dbReference type="EMBL" id="VJYK02000327">
    <property type="protein sequence ID" value="MQS04654.1"/>
    <property type="molecule type" value="Genomic_DNA"/>
</dbReference>
<dbReference type="SUPFAM" id="SSF47413">
    <property type="entry name" value="lambda repressor-like DNA-binding domains"/>
    <property type="match status" value="1"/>
</dbReference>
<reference evidence="6 7" key="2">
    <citation type="submission" date="2020-05" db="EMBL/GenBank/DDBJ databases">
        <title>Classification of alakaliphilic streptomycetes isolated from an alkaline soil next to Lonar Crater, India and a proposal for the recognition of Streptomyces alkaliterrae sp. nov.</title>
        <authorList>
            <person name="Golinska P."/>
        </authorList>
    </citation>
    <scope>NUCLEOTIDE SEQUENCE [LARGE SCALE GENOMIC DNA]</scope>
    <source>
        <strain evidence="7">OF3</strain>
        <strain evidence="6">OF8</strain>
    </source>
</reference>
<dbReference type="CDD" id="cd00093">
    <property type="entry name" value="HTH_XRE"/>
    <property type="match status" value="1"/>
</dbReference>
<feature type="domain" description="HTH cro/C1-type" evidence="1">
    <location>
        <begin position="10"/>
        <end position="65"/>
    </location>
</feature>
<evidence type="ECO:0000313" key="7">
    <source>
        <dbReference type="Proteomes" id="UP000525686"/>
    </source>
</evidence>
<keyword evidence="5" id="KW-1185">Reference proteome</keyword>
<comment type="caution">
    <text evidence="4">The sequence shown here is derived from an EMBL/GenBank/DDBJ whole genome shotgun (WGS) entry which is preliminary data.</text>
</comment>
<reference evidence="4 5" key="1">
    <citation type="submission" date="2019-10" db="EMBL/GenBank/DDBJ databases">
        <title>Streptomyces sp. nov., a novel actinobacterium isolated from alkaline environment.</title>
        <authorList>
            <person name="Golinska P."/>
        </authorList>
    </citation>
    <scope>NUCLEOTIDE SEQUENCE [LARGE SCALE GENOMIC DNA]</scope>
    <source>
        <strain evidence="4 5">OF1</strain>
    </source>
</reference>
<dbReference type="InterPro" id="IPR010982">
    <property type="entry name" value="Lambda_DNA-bd_dom_sf"/>
</dbReference>
<name>A0A5P0YWJ7_9ACTN</name>
<dbReference type="GO" id="GO:0003677">
    <property type="term" value="F:DNA binding"/>
    <property type="evidence" value="ECO:0007669"/>
    <property type="project" value="InterPro"/>
</dbReference>
<dbReference type="PROSITE" id="PS50943">
    <property type="entry name" value="HTH_CROC1"/>
    <property type="match status" value="1"/>
</dbReference>
<evidence type="ECO:0000313" key="5">
    <source>
        <dbReference type="Proteomes" id="UP000320857"/>
    </source>
</evidence>
<gene>
    <name evidence="4" type="ORF">FNX44_022840</name>
    <name evidence="2" type="ORF">H3146_06970</name>
    <name evidence="3" type="ORF">H3147_09615</name>
</gene>
<dbReference type="EMBL" id="JABJXA010000042">
    <property type="protein sequence ID" value="MBB1259092.1"/>
    <property type="molecule type" value="Genomic_DNA"/>
</dbReference>
<dbReference type="SUPFAM" id="SSF48452">
    <property type="entry name" value="TPR-like"/>
    <property type="match status" value="1"/>
</dbReference>
<accession>A0A5P0YWJ7</accession>
<dbReference type="Proteomes" id="UP000525686">
    <property type="component" value="Unassembled WGS sequence"/>
</dbReference>
<protein>
    <submittedName>
        <fullName evidence="4">Helix-turn-helix domain-containing protein</fullName>
    </submittedName>
    <submittedName>
        <fullName evidence="2">Helix-turn-helix transcriptional regulator</fullName>
    </submittedName>
</protein>
<dbReference type="InterPro" id="IPR001387">
    <property type="entry name" value="Cro/C1-type_HTH"/>
</dbReference>
<dbReference type="InterPro" id="IPR011990">
    <property type="entry name" value="TPR-like_helical_dom_sf"/>
</dbReference>
<proteinExistence type="predicted"/>
<dbReference type="EMBL" id="JABJWZ010000039">
    <property type="protein sequence ID" value="MBB1253112.1"/>
    <property type="molecule type" value="Genomic_DNA"/>
</dbReference>
<dbReference type="SMART" id="SM00530">
    <property type="entry name" value="HTH_XRE"/>
    <property type="match status" value="1"/>
</dbReference>
<dbReference type="Proteomes" id="UP000517765">
    <property type="component" value="Unassembled WGS sequence"/>
</dbReference>
<evidence type="ECO:0000259" key="1">
    <source>
        <dbReference type="PROSITE" id="PS50943"/>
    </source>
</evidence>
<sequence length="394" mass="42802">MPCTSFGDRLREARKRAGLTQRELAAAARVSLSLVAKLEQGAQPDTRLETARQLAAALGISTSSLLAAERQPAQTTDPSAPWSPVRAAILHSADNAVEDEPPTLAGVSGALNAVARRLVAEDLAAAAHALPRLLRDAAVLGGPMQASVLMLTGRLMIQTRQYDAAEAALDRAERAGWVQGPMEAADLVESRCWLLLRRGRLGDARALATRWVDELEPRMSRATADDLRSWGVVLGRVAAAASRDARQDEAEHALRMASAAGALLTAEAPQGGGSQTSGRARTWSPLTVKMQRVEVAVVSGRPDVALEVAREVNGQRLAPTFGHRNRHLLDVADAQVRTRRYGEAMETLLDVHRAAPQWLPQQQYARDILDKMVRRRRRLTPQMREMARVIALPL</sequence>